<dbReference type="GeneID" id="54329156"/>
<accession>A0A5M9MSA2</accession>
<reference evidence="2 3" key="1">
    <citation type="submission" date="2019-08" db="EMBL/GenBank/DDBJ databases">
        <title>The genome sequence of a newly discovered highly antifungal drug resistant Aspergillus species, Aspergillus tanneri NIH 1004.</title>
        <authorList>
            <person name="Mounaud S."/>
            <person name="Singh I."/>
            <person name="Joardar V."/>
            <person name="Pakala S."/>
            <person name="Pakala S."/>
            <person name="Venepally P."/>
            <person name="Chung J.K."/>
            <person name="Losada L."/>
            <person name="Nierman W.C."/>
        </authorList>
    </citation>
    <scope>NUCLEOTIDE SEQUENCE [LARGE SCALE GENOMIC DNA]</scope>
    <source>
        <strain evidence="2 3">NIH1004</strain>
    </source>
</reference>
<evidence type="ECO:0000256" key="1">
    <source>
        <dbReference type="ARBA" id="ARBA00022729"/>
    </source>
</evidence>
<evidence type="ECO:0000313" key="3">
    <source>
        <dbReference type="Proteomes" id="UP000324241"/>
    </source>
</evidence>
<protein>
    <submittedName>
        <fullName evidence="2">Uncharacterized protein</fullName>
    </submittedName>
</protein>
<comment type="caution">
    <text evidence="2">The sequence shown here is derived from an EMBL/GenBank/DDBJ whole genome shotgun (WGS) entry which is preliminary data.</text>
</comment>
<dbReference type="Proteomes" id="UP000324241">
    <property type="component" value="Unassembled WGS sequence"/>
</dbReference>
<dbReference type="OrthoDB" id="202537at2759"/>
<sequence length="227" mass="24972">MAPGHPDTEIWVMTVAYAKDLVSASVRRPTCEIGPICRALARRDYPEISLSESPNLVKFSVAESLRGEASKYVVFISVNLGYLSADRALYYVISGILEDESPISISWVSNWNYTEVVPTGPLEGWRGSTALPRVHSLIKVNDVWTVTNAPFQVLSPVMDKRILDKHMGNGETTIIFSDLPSRAISFGVEIREGYCCLLSSPTGQVGLNFTSSSKDYLDGVILITGFF</sequence>
<proteinExistence type="predicted"/>
<dbReference type="AlphaFoldDB" id="A0A5M9MSA2"/>
<name>A0A5M9MSA2_9EURO</name>
<evidence type="ECO:0000313" key="2">
    <source>
        <dbReference type="EMBL" id="KAA8647753.1"/>
    </source>
</evidence>
<gene>
    <name evidence="2" type="ORF">ATNIH1004_006454</name>
</gene>
<dbReference type="RefSeq" id="XP_033427114.1">
    <property type="nucleotide sequence ID" value="XM_033571082.1"/>
</dbReference>
<dbReference type="EMBL" id="QUQM01000004">
    <property type="protein sequence ID" value="KAA8647753.1"/>
    <property type="molecule type" value="Genomic_DNA"/>
</dbReference>
<dbReference type="SUPFAM" id="SSF75005">
    <property type="entry name" value="Arabinanase/levansucrase/invertase"/>
    <property type="match status" value="1"/>
</dbReference>
<organism evidence="2 3">
    <name type="scientific">Aspergillus tanneri</name>
    <dbReference type="NCBI Taxonomy" id="1220188"/>
    <lineage>
        <taxon>Eukaryota</taxon>
        <taxon>Fungi</taxon>
        <taxon>Dikarya</taxon>
        <taxon>Ascomycota</taxon>
        <taxon>Pezizomycotina</taxon>
        <taxon>Eurotiomycetes</taxon>
        <taxon>Eurotiomycetidae</taxon>
        <taxon>Eurotiales</taxon>
        <taxon>Aspergillaceae</taxon>
        <taxon>Aspergillus</taxon>
        <taxon>Aspergillus subgen. Circumdati</taxon>
    </lineage>
</organism>
<keyword evidence="1" id="KW-0732">Signal</keyword>
<dbReference type="InterPro" id="IPR023296">
    <property type="entry name" value="Glyco_hydro_beta-prop_sf"/>
</dbReference>